<evidence type="ECO:0000256" key="9">
    <source>
        <dbReference type="SAM" id="MobiDB-lite"/>
    </source>
</evidence>
<dbReference type="EMBL" id="JAXOVC010000002">
    <property type="protein sequence ID" value="KAK4505383.1"/>
    <property type="molecule type" value="Genomic_DNA"/>
</dbReference>
<feature type="region of interest" description="Disordered" evidence="9">
    <location>
        <begin position="429"/>
        <end position="495"/>
    </location>
</feature>
<sequence>MRKPSKKVVKTVVGSGEHIYAYCNVKTNQVLYSLTSHLQDVSLDQLPDIGANYKPPTIRPDLWKPLFSVTLPSPEQGRGLFGKLKEWRKLHELNWEPPSYLSNPYTEKQIAEMKEKLENRGGSKKETVFDVIKRQKKKMKQKIVMNQKANSIADLAAVLIEQEDQGNVMAEERRRYLKRKIKSDFTLVFKLAEDYEQGGLKKLNDELDMMRAILREGVEGVEGLNKDLQEAQRITRHRLKQMVYAHAVIQEATAFAQLSQAEREKEIDLWKALVEAEGSSKPVEKEELPKGTPLSAAAFAAMMHREYEQTWEQIAVASRAEGYRAIAQEVEAEVKAEAQAAVEAEAEAEAKAESQAKAQAAFAEITPLDRQRQIDHWRTVVQIEEHFKPDEQDEFPERGFWKEAAFAAKMRREFDMTWEQVAGACRAEGYHLPNPKQKPQSKPESKPVGEETSTTEAVQPGQQETKLESRPASEETSAAEAVQPGQQVQKPEEEKIDYKTIIPCFPSELDSDKLLPRALPKRAAKHAAVRRNQPIFTTKGVKVEWANFLDAEFAKAWPEAVEHQPMGGNREKYETVRAEKLEKRSKYQLELAEMVELKRKEMGLSQNESKEEEEDVLEDVDEEAPREKTLEESAAEIVAAEELEAKEAAARQSAIQTLRAIRRKQRLPPQLEGIQSEILARVQAASAPRRQVLSKPTDQRPEATPAQ</sequence>
<evidence type="ECO:0000256" key="8">
    <source>
        <dbReference type="ARBA" id="ARBA00035185"/>
    </source>
</evidence>
<keyword evidence="5" id="KW-0496">Mitochondrion</keyword>
<feature type="region of interest" description="Disordered" evidence="9">
    <location>
        <begin position="601"/>
        <end position="632"/>
    </location>
</feature>
<evidence type="ECO:0000256" key="2">
    <source>
        <dbReference type="ARBA" id="ARBA00010741"/>
    </source>
</evidence>
<comment type="caution">
    <text evidence="10">The sequence shown here is derived from an EMBL/GenBank/DDBJ whole genome shotgun (WGS) entry which is preliminary data.</text>
</comment>
<keyword evidence="4" id="KW-0805">Transcription regulation</keyword>
<comment type="subcellular location">
    <subcellularLocation>
        <location evidence="1">Mitochondrion</location>
    </subcellularLocation>
</comment>
<dbReference type="PANTHER" id="PTHR28184">
    <property type="entry name" value="MITOCHONDRIAL HOMOLOGOUS RECOMBINATION PROTEIN 1"/>
    <property type="match status" value="1"/>
</dbReference>
<evidence type="ECO:0000313" key="10">
    <source>
        <dbReference type="EMBL" id="KAK4505383.1"/>
    </source>
</evidence>
<organism evidence="10 11">
    <name type="scientific">Zasmidium cellare</name>
    <name type="common">Wine cellar mold</name>
    <name type="synonym">Racodium cellare</name>
    <dbReference type="NCBI Taxonomy" id="395010"/>
    <lineage>
        <taxon>Eukaryota</taxon>
        <taxon>Fungi</taxon>
        <taxon>Dikarya</taxon>
        <taxon>Ascomycota</taxon>
        <taxon>Pezizomycotina</taxon>
        <taxon>Dothideomycetes</taxon>
        <taxon>Dothideomycetidae</taxon>
        <taxon>Mycosphaerellales</taxon>
        <taxon>Mycosphaerellaceae</taxon>
        <taxon>Zasmidium</taxon>
    </lineage>
</organism>
<evidence type="ECO:0000256" key="7">
    <source>
        <dbReference type="ARBA" id="ARBA00023274"/>
    </source>
</evidence>
<evidence type="ECO:0000256" key="3">
    <source>
        <dbReference type="ARBA" id="ARBA00022980"/>
    </source>
</evidence>
<dbReference type="PANTHER" id="PTHR28184:SF1">
    <property type="entry name" value="LARGE RIBOSOMAL SUBUNIT PROTEIN ML67"/>
    <property type="match status" value="1"/>
</dbReference>
<name>A0ABR0EW33_ZASCE</name>
<evidence type="ECO:0000313" key="11">
    <source>
        <dbReference type="Proteomes" id="UP001305779"/>
    </source>
</evidence>
<feature type="compositionally biased region" description="Polar residues" evidence="9">
    <location>
        <begin position="451"/>
        <end position="464"/>
    </location>
</feature>
<proteinExistence type="inferred from homology"/>
<comment type="similarity">
    <text evidence="2">Belongs to the mitochondrion-specific ribosomal protein mL67 family.</text>
</comment>
<dbReference type="InterPro" id="IPR024629">
    <property type="entry name" value="Ribosomal_mL67"/>
</dbReference>
<feature type="compositionally biased region" description="Acidic residues" evidence="9">
    <location>
        <begin position="610"/>
        <end position="622"/>
    </location>
</feature>
<reference evidence="10 11" key="1">
    <citation type="journal article" date="2023" name="G3 (Bethesda)">
        <title>A chromosome-level genome assembly of Zasmidium syzygii isolated from banana leaves.</title>
        <authorList>
            <person name="van Westerhoven A.C."/>
            <person name="Mehrabi R."/>
            <person name="Talebi R."/>
            <person name="Steentjes M.B.F."/>
            <person name="Corcolon B."/>
            <person name="Chong P.A."/>
            <person name="Kema G.H.J."/>
            <person name="Seidl M.F."/>
        </authorList>
    </citation>
    <scope>NUCLEOTIDE SEQUENCE [LARGE SCALE GENOMIC DNA]</scope>
    <source>
        <strain evidence="10 11">P124</strain>
    </source>
</reference>
<gene>
    <name evidence="10" type="ORF">PRZ48_003346</name>
</gene>
<dbReference type="Pfam" id="PF12829">
    <property type="entry name" value="Mhr1"/>
    <property type="match status" value="1"/>
</dbReference>
<dbReference type="Proteomes" id="UP001305779">
    <property type="component" value="Unassembled WGS sequence"/>
</dbReference>
<accession>A0ABR0EW33</accession>
<evidence type="ECO:0000256" key="5">
    <source>
        <dbReference type="ARBA" id="ARBA00023128"/>
    </source>
</evidence>
<protein>
    <recommendedName>
        <fullName evidence="8">Large ribosomal subunit protein mL67</fullName>
    </recommendedName>
</protein>
<keyword evidence="7" id="KW-0687">Ribonucleoprotein</keyword>
<keyword evidence="11" id="KW-1185">Reference proteome</keyword>
<keyword evidence="3" id="KW-0689">Ribosomal protein</keyword>
<evidence type="ECO:0000256" key="6">
    <source>
        <dbReference type="ARBA" id="ARBA00023163"/>
    </source>
</evidence>
<evidence type="ECO:0000256" key="4">
    <source>
        <dbReference type="ARBA" id="ARBA00023015"/>
    </source>
</evidence>
<evidence type="ECO:0000256" key="1">
    <source>
        <dbReference type="ARBA" id="ARBA00004173"/>
    </source>
</evidence>
<feature type="region of interest" description="Disordered" evidence="9">
    <location>
        <begin position="685"/>
        <end position="707"/>
    </location>
</feature>
<keyword evidence="6" id="KW-0804">Transcription</keyword>